<feature type="transmembrane region" description="Helical" evidence="1">
    <location>
        <begin position="184"/>
        <end position="202"/>
    </location>
</feature>
<organism evidence="3">
    <name type="scientific">uncultured Desulfobacterium sp</name>
    <dbReference type="NCBI Taxonomy" id="201089"/>
    <lineage>
        <taxon>Bacteria</taxon>
        <taxon>Pseudomonadati</taxon>
        <taxon>Thermodesulfobacteriota</taxon>
        <taxon>Desulfobacteria</taxon>
        <taxon>Desulfobacterales</taxon>
        <taxon>Desulfobacteriaceae</taxon>
        <taxon>Desulfobacterium</taxon>
        <taxon>environmental samples</taxon>
    </lineage>
</organism>
<evidence type="ECO:0000256" key="1">
    <source>
        <dbReference type="SAM" id="Phobius"/>
    </source>
</evidence>
<dbReference type="InterPro" id="IPR037185">
    <property type="entry name" value="EmrE-like"/>
</dbReference>
<feature type="domain" description="EamA" evidence="2">
    <location>
        <begin position="153"/>
        <end position="286"/>
    </location>
</feature>
<dbReference type="Pfam" id="PF00892">
    <property type="entry name" value="EamA"/>
    <property type="match status" value="2"/>
</dbReference>
<dbReference type="GO" id="GO:0016020">
    <property type="term" value="C:membrane"/>
    <property type="evidence" value="ECO:0007669"/>
    <property type="project" value="InterPro"/>
</dbReference>
<feature type="transmembrane region" description="Helical" evidence="1">
    <location>
        <begin position="12"/>
        <end position="29"/>
    </location>
</feature>
<dbReference type="InterPro" id="IPR000620">
    <property type="entry name" value="EamA_dom"/>
</dbReference>
<feature type="domain" description="EamA" evidence="2">
    <location>
        <begin position="10"/>
        <end position="144"/>
    </location>
</feature>
<keyword evidence="1" id="KW-0472">Membrane</keyword>
<sequence>MPNTNFRPRSGFLYSIGGVTLLSTNYITAKYGLKGFNPETFSFVWTTAAAVYASIIALAIRASRDQIYPKKSIKAMLGLGVSTGVCMVLSWSGLACLNPVLSSLIWRFFPVLAILSGVLFLKEKLSRYEVVSMIIMLLGSFISVCGRWQLVGKGVILTLLAAVVGAIQLLIAKTQTDKVHPNILVAYRVGIGAVITAIWAFVSGRADFDVEARYWAVTLAGAFLGPCASFLLTFRSYRYWALSQSSLVLTIQPLLVLPLAYVFLNSLPTFKDIVGGVIILTGAFWLAWIHIHRASNHSK</sequence>
<keyword evidence="1" id="KW-0812">Transmembrane</keyword>
<gene>
    <name evidence="3" type="ORF">PITCH_A790012</name>
</gene>
<dbReference type="AlphaFoldDB" id="A0A445N2T6"/>
<feature type="transmembrane region" description="Helical" evidence="1">
    <location>
        <begin position="155"/>
        <end position="172"/>
    </location>
</feature>
<feature type="transmembrane region" description="Helical" evidence="1">
    <location>
        <begin position="214"/>
        <end position="234"/>
    </location>
</feature>
<accession>A0A445N2T6</accession>
<dbReference type="PANTHER" id="PTHR22911">
    <property type="entry name" value="ACYL-MALONYL CONDENSING ENZYME-RELATED"/>
    <property type="match status" value="1"/>
</dbReference>
<feature type="transmembrane region" description="Helical" evidence="1">
    <location>
        <begin position="246"/>
        <end position="267"/>
    </location>
</feature>
<evidence type="ECO:0000259" key="2">
    <source>
        <dbReference type="Pfam" id="PF00892"/>
    </source>
</evidence>
<feature type="transmembrane region" description="Helical" evidence="1">
    <location>
        <begin position="72"/>
        <end position="92"/>
    </location>
</feature>
<feature type="transmembrane region" description="Helical" evidence="1">
    <location>
        <begin position="128"/>
        <end position="149"/>
    </location>
</feature>
<dbReference type="EMBL" id="OJIN01000224">
    <property type="protein sequence ID" value="SPD76003.1"/>
    <property type="molecule type" value="Genomic_DNA"/>
</dbReference>
<reference evidence="3" key="1">
    <citation type="submission" date="2018-01" db="EMBL/GenBank/DDBJ databases">
        <authorList>
            <person name="Regsiter A."/>
            <person name="William W."/>
        </authorList>
    </citation>
    <scope>NUCLEOTIDE SEQUENCE</scope>
    <source>
        <strain evidence="3">TRIP AH-1</strain>
    </source>
</reference>
<proteinExistence type="predicted"/>
<dbReference type="SUPFAM" id="SSF103481">
    <property type="entry name" value="Multidrug resistance efflux transporter EmrE"/>
    <property type="match status" value="2"/>
</dbReference>
<name>A0A445N2T6_9BACT</name>
<feature type="transmembrane region" description="Helical" evidence="1">
    <location>
        <begin position="41"/>
        <end position="60"/>
    </location>
</feature>
<protein>
    <submittedName>
        <fullName evidence="3">Membrane protein (Modular protein)</fullName>
    </submittedName>
</protein>
<evidence type="ECO:0000313" key="3">
    <source>
        <dbReference type="EMBL" id="SPD76003.1"/>
    </source>
</evidence>
<feature type="transmembrane region" description="Helical" evidence="1">
    <location>
        <begin position="104"/>
        <end position="121"/>
    </location>
</feature>
<dbReference type="PANTHER" id="PTHR22911:SF137">
    <property type="entry name" value="SOLUTE CARRIER FAMILY 35 MEMBER G2-RELATED"/>
    <property type="match status" value="1"/>
</dbReference>
<feature type="transmembrane region" description="Helical" evidence="1">
    <location>
        <begin position="273"/>
        <end position="291"/>
    </location>
</feature>
<keyword evidence="1" id="KW-1133">Transmembrane helix</keyword>